<evidence type="ECO:0000313" key="2">
    <source>
        <dbReference type="EMBL" id="CAD9234888.1"/>
    </source>
</evidence>
<keyword evidence="1" id="KW-0472">Membrane</keyword>
<proteinExistence type="predicted"/>
<accession>A0A7S1TG77</accession>
<evidence type="ECO:0000256" key="1">
    <source>
        <dbReference type="SAM" id="Phobius"/>
    </source>
</evidence>
<protein>
    <recommendedName>
        <fullName evidence="3">Plastid lipid-associated protein/fibrillin conserved domain-containing protein</fullName>
    </recommendedName>
</protein>
<feature type="transmembrane region" description="Helical" evidence="1">
    <location>
        <begin position="260"/>
        <end position="293"/>
    </location>
</feature>
<organism evidence="2">
    <name type="scientific">Compsopogon caeruleus</name>
    <dbReference type="NCBI Taxonomy" id="31354"/>
    <lineage>
        <taxon>Eukaryota</taxon>
        <taxon>Rhodophyta</taxon>
        <taxon>Compsopogonophyceae</taxon>
        <taxon>Compsopogonales</taxon>
        <taxon>Compsopogonaceae</taxon>
        <taxon>Compsopogon</taxon>
    </lineage>
</organism>
<evidence type="ECO:0008006" key="3">
    <source>
        <dbReference type="Google" id="ProtNLM"/>
    </source>
</evidence>
<keyword evidence="1" id="KW-0812">Transmembrane</keyword>
<reference evidence="2" key="1">
    <citation type="submission" date="2021-01" db="EMBL/GenBank/DDBJ databases">
        <authorList>
            <person name="Corre E."/>
            <person name="Pelletier E."/>
            <person name="Niang G."/>
            <person name="Scheremetjew M."/>
            <person name="Finn R."/>
            <person name="Kale V."/>
            <person name="Holt S."/>
            <person name="Cochrane G."/>
            <person name="Meng A."/>
            <person name="Brown T."/>
            <person name="Cohen L."/>
        </authorList>
    </citation>
    <scope>NUCLEOTIDE SEQUENCE</scope>
    <source>
        <strain evidence="2">SAG 36.94</strain>
    </source>
</reference>
<gene>
    <name evidence="2" type="ORF">CCAE0312_LOCUS6978</name>
</gene>
<dbReference type="EMBL" id="HBGH01012519">
    <property type="protein sequence ID" value="CAD9234888.1"/>
    <property type="molecule type" value="Transcribed_RNA"/>
</dbReference>
<dbReference type="InterPro" id="IPR039633">
    <property type="entry name" value="PAP"/>
</dbReference>
<sequence length="308" mass="33259">MAFVSGGIRWIGLKGGSDVGLCGRVGRKNEVRRGGSGEIVRRGVGVGVSTDAMAKVDRLLNLIEDTDSGAVVSKEERSMIDGIIFQLEDERAGEDLLSDPLLFGNFKVAYVSARQNYAPAGGRFRSRFGKLVFRTKGLFQHVLSPDRAVNMVRFALFGLIGGCVVLTGRLKKLPPIQGLPNPVRVEFDRPRISLAGAVFEFGPTSEVVLGITYLDDRIRLARGARGSLFVFHRGGDALLPVADSWKPIADTRPLPNLPALVFLGGLVASAFFLPPAITAAYAGLLALMTWVFLRQNPPPEIYPPSNNA</sequence>
<keyword evidence="1" id="KW-1133">Transmembrane helix</keyword>
<dbReference type="AlphaFoldDB" id="A0A7S1TG77"/>
<name>A0A7S1TG77_9RHOD</name>
<dbReference type="PANTHER" id="PTHR31906">
    <property type="entry name" value="PLASTID-LIPID-ASSOCIATED PROTEIN 4, CHLOROPLASTIC-RELATED"/>
    <property type="match status" value="1"/>
</dbReference>